<evidence type="ECO:0000259" key="6">
    <source>
        <dbReference type="Pfam" id="PF04932"/>
    </source>
</evidence>
<dbReference type="AlphaFoldDB" id="A0A173U312"/>
<sequence length="397" mass="45595">MTIKNSGKFIIQKEKLIIYLFVLSVVFADILGNGNLNLLYFFGLFLIFKNLKIQVSFLKDMVIFFVPFCLMILGEIFLSGNTFSPVKVLVYSLKILVCISLLSYTKKRFWVVDHLTIIKNICGLFEIMLVISLLTINKPIFWRLNDVINRFSKTRLKFLYSEPSVLGILCGLLVIILLYYIFDNKKNYMLLKEIVLLAVIILLTFSMSGIVYTAIGIIVLFLFQVFKNKEVIPRRMLTYFLLGICLLIIILSTNNPISNRFFSMFLGTDGSYNFRWSAAVNVFRKTMEITRYWGMGLGNMNTPSGLSFLLNIGIDYKFANSFLYFFTENGILGIIYTIYLFLICTYNCIKSSKNIRPLKVGVLAFAFVSQIAGGYYTDPILWIMYGIVCSNEKTVIN</sequence>
<dbReference type="PANTHER" id="PTHR37422:SF17">
    <property type="entry name" value="O-ANTIGEN LIGASE"/>
    <property type="match status" value="1"/>
</dbReference>
<organism evidence="7 8">
    <name type="scientific">Roseburia inulinivorans</name>
    <dbReference type="NCBI Taxonomy" id="360807"/>
    <lineage>
        <taxon>Bacteria</taxon>
        <taxon>Bacillati</taxon>
        <taxon>Bacillota</taxon>
        <taxon>Clostridia</taxon>
        <taxon>Lachnospirales</taxon>
        <taxon>Lachnospiraceae</taxon>
        <taxon>Roseburia</taxon>
    </lineage>
</organism>
<dbReference type="PANTHER" id="PTHR37422">
    <property type="entry name" value="TEICHURONIC ACID BIOSYNTHESIS PROTEIN TUAE"/>
    <property type="match status" value="1"/>
</dbReference>
<feature type="transmembrane region" description="Helical" evidence="5">
    <location>
        <begin position="322"/>
        <end position="346"/>
    </location>
</feature>
<reference evidence="7 8" key="1">
    <citation type="submission" date="2015-09" db="EMBL/GenBank/DDBJ databases">
        <authorList>
            <consortium name="Pathogen Informatics"/>
        </authorList>
    </citation>
    <scope>NUCLEOTIDE SEQUENCE [LARGE SCALE GENOMIC DNA]</scope>
    <source>
        <strain evidence="7 8">2789STDY5608887</strain>
    </source>
</reference>
<evidence type="ECO:0000256" key="2">
    <source>
        <dbReference type="ARBA" id="ARBA00022692"/>
    </source>
</evidence>
<evidence type="ECO:0000256" key="4">
    <source>
        <dbReference type="ARBA" id="ARBA00023136"/>
    </source>
</evidence>
<feature type="transmembrane region" description="Helical" evidence="5">
    <location>
        <begin position="88"/>
        <end position="105"/>
    </location>
</feature>
<evidence type="ECO:0000256" key="3">
    <source>
        <dbReference type="ARBA" id="ARBA00022989"/>
    </source>
</evidence>
<dbReference type="InterPro" id="IPR051533">
    <property type="entry name" value="WaaL-like"/>
</dbReference>
<keyword evidence="2 5" id="KW-0812">Transmembrane</keyword>
<feature type="transmembrane region" description="Helical" evidence="5">
    <location>
        <begin position="194"/>
        <end position="225"/>
    </location>
</feature>
<dbReference type="InterPro" id="IPR007016">
    <property type="entry name" value="O-antigen_ligase-rel_domated"/>
</dbReference>
<gene>
    <name evidence="7" type="ORF">ERS852444_01824</name>
</gene>
<feature type="domain" description="O-antigen ligase-related" evidence="6">
    <location>
        <begin position="195"/>
        <end position="336"/>
    </location>
</feature>
<dbReference type="RefSeq" id="WP_055169254.1">
    <property type="nucleotide sequence ID" value="NZ_CYXX01000012.1"/>
</dbReference>
<dbReference type="Proteomes" id="UP000095453">
    <property type="component" value="Unassembled WGS sequence"/>
</dbReference>
<keyword evidence="4 5" id="KW-0472">Membrane</keyword>
<evidence type="ECO:0000313" key="8">
    <source>
        <dbReference type="Proteomes" id="UP000095453"/>
    </source>
</evidence>
<protein>
    <recommendedName>
        <fullName evidence="6">O-antigen ligase-related domain-containing protein</fullName>
    </recommendedName>
</protein>
<accession>A0A173U312</accession>
<dbReference type="EMBL" id="CYXX01000012">
    <property type="protein sequence ID" value="CUN08870.1"/>
    <property type="molecule type" value="Genomic_DNA"/>
</dbReference>
<name>A0A173U312_9FIRM</name>
<feature type="transmembrane region" description="Helical" evidence="5">
    <location>
        <begin position="158"/>
        <end position="182"/>
    </location>
</feature>
<feature type="transmembrane region" description="Helical" evidence="5">
    <location>
        <begin position="62"/>
        <end position="81"/>
    </location>
</feature>
<keyword evidence="3 5" id="KW-1133">Transmembrane helix</keyword>
<evidence type="ECO:0000256" key="1">
    <source>
        <dbReference type="ARBA" id="ARBA00004141"/>
    </source>
</evidence>
<feature type="transmembrane region" description="Helical" evidence="5">
    <location>
        <begin position="358"/>
        <end position="376"/>
    </location>
</feature>
<comment type="subcellular location">
    <subcellularLocation>
        <location evidence="1">Membrane</location>
        <topology evidence="1">Multi-pass membrane protein</topology>
    </subcellularLocation>
</comment>
<proteinExistence type="predicted"/>
<feature type="transmembrane region" description="Helical" evidence="5">
    <location>
        <begin position="16"/>
        <end position="42"/>
    </location>
</feature>
<evidence type="ECO:0000256" key="5">
    <source>
        <dbReference type="SAM" id="Phobius"/>
    </source>
</evidence>
<evidence type="ECO:0000313" key="7">
    <source>
        <dbReference type="EMBL" id="CUN08870.1"/>
    </source>
</evidence>
<feature type="transmembrane region" description="Helical" evidence="5">
    <location>
        <begin position="237"/>
        <end position="257"/>
    </location>
</feature>
<dbReference type="Pfam" id="PF04932">
    <property type="entry name" value="Wzy_C"/>
    <property type="match status" value="1"/>
</dbReference>
<dbReference type="GO" id="GO:0016020">
    <property type="term" value="C:membrane"/>
    <property type="evidence" value="ECO:0007669"/>
    <property type="project" value="UniProtKB-SubCell"/>
</dbReference>
<feature type="transmembrane region" description="Helical" evidence="5">
    <location>
        <begin position="117"/>
        <end position="137"/>
    </location>
</feature>